<gene>
    <name evidence="1" type="ORF">Hamer_G014975</name>
</gene>
<dbReference type="EMBL" id="JAHLQT010044109">
    <property type="protein sequence ID" value="KAG7154626.1"/>
    <property type="molecule type" value="Genomic_DNA"/>
</dbReference>
<proteinExistence type="predicted"/>
<name>A0A8J5MKC9_HOMAM</name>
<evidence type="ECO:0000313" key="2">
    <source>
        <dbReference type="Proteomes" id="UP000747542"/>
    </source>
</evidence>
<dbReference type="AlphaFoldDB" id="A0A8J5MKC9"/>
<evidence type="ECO:0000313" key="1">
    <source>
        <dbReference type="EMBL" id="KAG7154626.1"/>
    </source>
</evidence>
<dbReference type="Proteomes" id="UP000747542">
    <property type="component" value="Unassembled WGS sequence"/>
</dbReference>
<accession>A0A8J5MKC9</accession>
<organism evidence="1 2">
    <name type="scientific">Homarus americanus</name>
    <name type="common">American lobster</name>
    <dbReference type="NCBI Taxonomy" id="6706"/>
    <lineage>
        <taxon>Eukaryota</taxon>
        <taxon>Metazoa</taxon>
        <taxon>Ecdysozoa</taxon>
        <taxon>Arthropoda</taxon>
        <taxon>Crustacea</taxon>
        <taxon>Multicrustacea</taxon>
        <taxon>Malacostraca</taxon>
        <taxon>Eumalacostraca</taxon>
        <taxon>Eucarida</taxon>
        <taxon>Decapoda</taxon>
        <taxon>Pleocyemata</taxon>
        <taxon>Astacidea</taxon>
        <taxon>Nephropoidea</taxon>
        <taxon>Nephropidae</taxon>
        <taxon>Homarus</taxon>
    </lineage>
</organism>
<protein>
    <submittedName>
        <fullName evidence="1">Uncharacterized protein</fullName>
    </submittedName>
</protein>
<sequence>MRVEALVKRLHARWSSSRVKGLINLRLSSSSSSSGTIATYARYTPLHPYQPAGGRKYHLNFLSDIKFAIYETRSSCVLVRGARGRRRRMVTVPHLTVPHLFLISPLPYSISDLTFKHPNIAKESFKLYWNAFR</sequence>
<keyword evidence="2" id="KW-1185">Reference proteome</keyword>
<reference evidence="1" key="1">
    <citation type="journal article" date="2021" name="Sci. Adv.">
        <title>The American lobster genome reveals insights on longevity, neural, and immune adaptations.</title>
        <authorList>
            <person name="Polinski J.M."/>
            <person name="Zimin A.V."/>
            <person name="Clark K.F."/>
            <person name="Kohn A.B."/>
            <person name="Sadowski N."/>
            <person name="Timp W."/>
            <person name="Ptitsyn A."/>
            <person name="Khanna P."/>
            <person name="Romanova D.Y."/>
            <person name="Williams P."/>
            <person name="Greenwood S.J."/>
            <person name="Moroz L.L."/>
            <person name="Walt D.R."/>
            <person name="Bodnar A.G."/>
        </authorList>
    </citation>
    <scope>NUCLEOTIDE SEQUENCE</scope>
    <source>
        <strain evidence="1">GMGI-L3</strain>
    </source>
</reference>
<comment type="caution">
    <text evidence="1">The sequence shown here is derived from an EMBL/GenBank/DDBJ whole genome shotgun (WGS) entry which is preliminary data.</text>
</comment>